<dbReference type="Pfam" id="PF21365">
    <property type="entry name" value="Glyco_hydro_31_3rd"/>
    <property type="match status" value="1"/>
</dbReference>
<dbReference type="InterPro" id="IPR013780">
    <property type="entry name" value="Glyco_hydro_b"/>
</dbReference>
<dbReference type="InterPro" id="IPR048395">
    <property type="entry name" value="Glyco_hydro_31_C"/>
</dbReference>
<dbReference type="SUPFAM" id="SSF51445">
    <property type="entry name" value="(Trans)glycosidases"/>
    <property type="match status" value="1"/>
</dbReference>
<dbReference type="SUPFAM" id="SSF51011">
    <property type="entry name" value="Glycosyl hydrolase domain"/>
    <property type="match status" value="1"/>
</dbReference>
<evidence type="ECO:0000256" key="4">
    <source>
        <dbReference type="RuleBase" id="RU361185"/>
    </source>
</evidence>
<evidence type="ECO:0000313" key="9">
    <source>
        <dbReference type="Proteomes" id="UP001627154"/>
    </source>
</evidence>
<keyword evidence="2 4" id="KW-0378">Hydrolase</keyword>
<dbReference type="Gene3D" id="3.20.20.80">
    <property type="entry name" value="Glycosidases"/>
    <property type="match status" value="1"/>
</dbReference>
<comment type="caution">
    <text evidence="8">The sequence shown here is derived from an EMBL/GenBank/DDBJ whole genome shotgun (WGS) entry which is preliminary data.</text>
</comment>
<sequence>MRDKGVQQRVLLLFLLLGVYAYRCAESCEVKNPNQVYKKIKSGTLTVSMKSDKITLKIQKNEKSASVNPSSLEMVLFTKDPAATTLAGDSRAVYQLISNCEQDTICVKVRDVVHTKILAAPQADVVKVKRLMQNPDGSMTDCIRLEDDVQWVGGPQWRYQHWPVQHQYYEEEPYVPTHQNQAAVIERYWLSSRGFYIYGSPRDPLFVDQNNLITKHLCLVAKNRAPYHRRDQINLDYEIGVFSDARMAHEYVVLEHLGKPIDVPDERMVAEPIWSTWARYKVYVNDSVVREFAKEIRDNGFGNSQLEIDDNWETCYGSAEFNSTKFPDVLGLTDDLHSQGFRVTLWVHPFINRNCDAYDYAVEHDYAVKNLEGDVKSEWWQGNDSLAIDFTNPEAVQWWVGRLRKITDLGVDSFKFDAGEETFTAQPVPDLHGDEDLQPGLYTNQYVTALWENFNSMIEVRVGWRTQELPIFVRMIDKDSRWTLNNGLPTLVTTLLQMNLQGYVFVLPDMIGGNGYVPGDITLTAKPSKEIFIRWLQANTFMPSLQFSFVPWDYDDETIKISKKFTQLHTQIAPKVIDRMKLAVQTGAPVNPPIWWVDPEDQEAHKVSDEYLLGEEVLVAPVIHEGSLSRDVYLPKGRWRDGNDNKEYGGPLWINDYEAPLDLLPHFYKID</sequence>
<dbReference type="EMBL" id="JBJJXI010000028">
    <property type="protein sequence ID" value="KAL3403787.1"/>
    <property type="molecule type" value="Genomic_DNA"/>
</dbReference>
<evidence type="ECO:0000259" key="6">
    <source>
        <dbReference type="Pfam" id="PF01055"/>
    </source>
</evidence>
<evidence type="ECO:0000256" key="2">
    <source>
        <dbReference type="ARBA" id="ARBA00022801"/>
    </source>
</evidence>
<dbReference type="PANTHER" id="PTHR43053:SF4">
    <property type="entry name" value="MYOGENESIS-REGULATING GLYCOSIDASE"/>
    <property type="match status" value="1"/>
</dbReference>
<evidence type="ECO:0000259" key="7">
    <source>
        <dbReference type="Pfam" id="PF21365"/>
    </source>
</evidence>
<dbReference type="InterPro" id="IPR000322">
    <property type="entry name" value="Glyco_hydro_31_TIM"/>
</dbReference>
<name>A0ABD2XEV7_9HYME</name>
<keyword evidence="9" id="KW-1185">Reference proteome</keyword>
<evidence type="ECO:0000256" key="1">
    <source>
        <dbReference type="ARBA" id="ARBA00007806"/>
    </source>
</evidence>
<evidence type="ECO:0008006" key="10">
    <source>
        <dbReference type="Google" id="ProtNLM"/>
    </source>
</evidence>
<protein>
    <recommendedName>
        <fullName evidence="10">Glycoside hydrolase family 31 N-terminal domain-containing protein</fullName>
    </recommendedName>
</protein>
<reference evidence="8 9" key="1">
    <citation type="journal article" date="2024" name="bioRxiv">
        <title>A reference genome for Trichogramma kaykai: A tiny desert-dwelling parasitoid wasp with competing sex-ratio distorters.</title>
        <authorList>
            <person name="Culotta J."/>
            <person name="Lindsey A.R."/>
        </authorList>
    </citation>
    <scope>NUCLEOTIDE SEQUENCE [LARGE SCALE GENOMIC DNA]</scope>
    <source>
        <strain evidence="8 9">KSX58</strain>
    </source>
</reference>
<feature type="chain" id="PRO_5044816344" description="Glycoside hydrolase family 31 N-terminal domain-containing protein" evidence="5">
    <location>
        <begin position="22"/>
        <end position="671"/>
    </location>
</feature>
<dbReference type="PANTHER" id="PTHR43053">
    <property type="entry name" value="GLYCOSIDASE FAMILY 31"/>
    <property type="match status" value="1"/>
</dbReference>
<feature type="signal peptide" evidence="5">
    <location>
        <begin position="1"/>
        <end position="21"/>
    </location>
</feature>
<dbReference type="Pfam" id="PF01055">
    <property type="entry name" value="Glyco_hydro_31_2nd"/>
    <property type="match status" value="1"/>
</dbReference>
<gene>
    <name evidence="8" type="ORF">TKK_003466</name>
</gene>
<organism evidence="8 9">
    <name type="scientific">Trichogramma kaykai</name>
    <dbReference type="NCBI Taxonomy" id="54128"/>
    <lineage>
        <taxon>Eukaryota</taxon>
        <taxon>Metazoa</taxon>
        <taxon>Ecdysozoa</taxon>
        <taxon>Arthropoda</taxon>
        <taxon>Hexapoda</taxon>
        <taxon>Insecta</taxon>
        <taxon>Pterygota</taxon>
        <taxon>Neoptera</taxon>
        <taxon>Endopterygota</taxon>
        <taxon>Hymenoptera</taxon>
        <taxon>Apocrita</taxon>
        <taxon>Proctotrupomorpha</taxon>
        <taxon>Chalcidoidea</taxon>
        <taxon>Trichogrammatidae</taxon>
        <taxon>Trichogramma</taxon>
    </lineage>
</organism>
<dbReference type="InterPro" id="IPR017853">
    <property type="entry name" value="GH"/>
</dbReference>
<proteinExistence type="inferred from homology"/>
<comment type="similarity">
    <text evidence="1 4">Belongs to the glycosyl hydrolase 31 family.</text>
</comment>
<dbReference type="GO" id="GO:0016798">
    <property type="term" value="F:hydrolase activity, acting on glycosyl bonds"/>
    <property type="evidence" value="ECO:0007669"/>
    <property type="project" value="UniProtKB-KW"/>
</dbReference>
<keyword evidence="5" id="KW-0732">Signal</keyword>
<evidence type="ECO:0000256" key="3">
    <source>
        <dbReference type="ARBA" id="ARBA00023295"/>
    </source>
</evidence>
<dbReference type="Gene3D" id="2.60.40.1180">
    <property type="entry name" value="Golgi alpha-mannosidase II"/>
    <property type="match status" value="1"/>
</dbReference>
<dbReference type="CDD" id="cd06592">
    <property type="entry name" value="GH31_NET37"/>
    <property type="match status" value="1"/>
</dbReference>
<dbReference type="Proteomes" id="UP001627154">
    <property type="component" value="Unassembled WGS sequence"/>
</dbReference>
<accession>A0ABD2XEV7</accession>
<keyword evidence="3 4" id="KW-0326">Glycosidase</keyword>
<dbReference type="InterPro" id="IPR050985">
    <property type="entry name" value="Alpha-glycosidase_related"/>
</dbReference>
<feature type="domain" description="Glycosyl hydrolase family 31 C-terminal" evidence="7">
    <location>
        <begin position="587"/>
        <end position="669"/>
    </location>
</feature>
<evidence type="ECO:0000256" key="5">
    <source>
        <dbReference type="SAM" id="SignalP"/>
    </source>
</evidence>
<feature type="domain" description="Glycoside hydrolase family 31 TIM barrel" evidence="6">
    <location>
        <begin position="278"/>
        <end position="574"/>
    </location>
</feature>
<evidence type="ECO:0000313" key="8">
    <source>
        <dbReference type="EMBL" id="KAL3403787.1"/>
    </source>
</evidence>
<dbReference type="AlphaFoldDB" id="A0ABD2XEV7"/>